<dbReference type="GO" id="GO:0003676">
    <property type="term" value="F:nucleic acid binding"/>
    <property type="evidence" value="ECO:0007669"/>
    <property type="project" value="InterPro"/>
</dbReference>
<dbReference type="GO" id="GO:0004519">
    <property type="term" value="F:endonuclease activity"/>
    <property type="evidence" value="ECO:0007669"/>
    <property type="project" value="UniProtKB-KW"/>
</dbReference>
<protein>
    <submittedName>
        <fullName evidence="10">Reverse transcriptase domain-containing protein</fullName>
    </submittedName>
</protein>
<dbReference type="PANTHER" id="PTHR37984">
    <property type="entry name" value="PROTEIN CBG26694"/>
    <property type="match status" value="1"/>
</dbReference>
<dbReference type="PANTHER" id="PTHR37984:SF5">
    <property type="entry name" value="PROTEIN NYNRIN-LIKE"/>
    <property type="match status" value="1"/>
</dbReference>
<dbReference type="Pfam" id="PF00078">
    <property type="entry name" value="RVT_1"/>
    <property type="match status" value="1"/>
</dbReference>
<reference evidence="10" key="1">
    <citation type="journal article" date="2019" name="Sci. Rep.">
        <title>Draft genome of Tanacetum cinerariifolium, the natural source of mosquito coil.</title>
        <authorList>
            <person name="Yamashiro T."/>
            <person name="Shiraishi A."/>
            <person name="Satake H."/>
            <person name="Nakayama K."/>
        </authorList>
    </citation>
    <scope>NUCLEOTIDE SEQUENCE</scope>
</reference>
<feature type="compositionally biased region" description="Low complexity" evidence="8">
    <location>
        <begin position="269"/>
        <end position="282"/>
    </location>
</feature>
<feature type="region of interest" description="Disordered" evidence="8">
    <location>
        <begin position="1302"/>
        <end position="1322"/>
    </location>
</feature>
<organism evidence="10">
    <name type="scientific">Tanacetum cinerariifolium</name>
    <name type="common">Dalmatian daisy</name>
    <name type="synonym">Chrysanthemum cinerariifolium</name>
    <dbReference type="NCBI Taxonomy" id="118510"/>
    <lineage>
        <taxon>Eukaryota</taxon>
        <taxon>Viridiplantae</taxon>
        <taxon>Streptophyta</taxon>
        <taxon>Embryophyta</taxon>
        <taxon>Tracheophyta</taxon>
        <taxon>Spermatophyta</taxon>
        <taxon>Magnoliopsida</taxon>
        <taxon>eudicotyledons</taxon>
        <taxon>Gunneridae</taxon>
        <taxon>Pentapetalae</taxon>
        <taxon>asterids</taxon>
        <taxon>campanulids</taxon>
        <taxon>Asterales</taxon>
        <taxon>Asteraceae</taxon>
        <taxon>Asteroideae</taxon>
        <taxon>Anthemideae</taxon>
        <taxon>Anthemidinae</taxon>
        <taxon>Tanacetum</taxon>
    </lineage>
</organism>
<dbReference type="InterPro" id="IPR041373">
    <property type="entry name" value="RT_RNaseH"/>
</dbReference>
<dbReference type="Pfam" id="PF17919">
    <property type="entry name" value="RT_RNaseH_2"/>
    <property type="match status" value="1"/>
</dbReference>
<dbReference type="InterPro" id="IPR043128">
    <property type="entry name" value="Rev_trsase/Diguanyl_cyclase"/>
</dbReference>
<feature type="domain" description="Integrase catalytic" evidence="9">
    <location>
        <begin position="1060"/>
        <end position="1226"/>
    </location>
</feature>
<keyword evidence="7" id="KW-0511">Multifunctional enzyme</keyword>
<dbReference type="CDD" id="cd09274">
    <property type="entry name" value="RNase_HI_RT_Ty3"/>
    <property type="match status" value="1"/>
</dbReference>
<dbReference type="InterPro" id="IPR043502">
    <property type="entry name" value="DNA/RNA_pol_sf"/>
</dbReference>
<sequence>MSTCSSVRNLFPPLDNPELTIRRRSRADPTLLNDFEMAAEGNDDPPVPDLRTMEELCQPSLNGWGGPIAPIAIQATNFGLKNDMIQQVQNSCQFYGLSGDDANKHLDKFLHLRNEITSFRQRPDELLFEAWERCKLSIDRCPNQNMFPVTQIDTFYNGLTLRHRDTINAAAGGTFMKRLPKECYDLIKNMTAHHNDWDTSAQWSESSSSITSSFDPKIVALKAKMAIINKNLMRVLQVNQQVKAVTPNCETHGGPHSYTDCPATVGQTQNGNNQGRNQFFQRASDGQNPPPAYQAPGYQAPVHQPSIPQPQVLTTNEFTNFMKANDAILKNMQTNMTSLTNSNLELKYMFGQFMKMNTASSSGSGTLPGNTITNPKEDLKGITTQSGTAYQGPTIPTTYSYLPKVVKRETEVTKDTHVVAPVSALKPNQKPSIPYPSRLHDQKLRDKANDQKEKFFQIFQDLNFNISFADALILMPKFSPTIKTLLTNKDKLYELARTLLNEHCSAVLLNKLPEKLGDPDKFLIPCDFPRMDECLALADLDASINLMPLSVWNKLSLLELSLTCMTLELADRSISRPIEVAEDVFVKTKKALIDVFEGELTLRVGKEAITFNLDQTSRYSANYNDMAANRIDVIDMACEEYSQEVLGFSNVIASGNLTLYYDPIVSTSSPTLTPFGDSDFLLEEVDAFLALEDDPTLSEVDQSYFDLEGDILLLEAFLNNDPSLPPPNQGNYLPQVRKELKICEAKTDKSSIDEPPKGIDPEFCTHKIRMEDDFKPMVQHQRRVNPKTHDVIKKEVLKLLDAGLIYPISDSPWLNEATHKDHFPLPFMDQMLERLAGNEYYCFLDGFSVTFEFSSIRKIKKRPHSRVLTERLPIVAFLLGYAMHQEKCHFMVKEGIVLGHKISKNRIEVDKAKVDVIAKLPHPTTVKGVVLGQRQEKHFRPIHYASKTMTEAESNYTTMKNEMLAVVYAFEKFRSYLIMNKSIVYTDHSALRYLFAKKDSKARLLRWVLLLQEFKFKKNNFFKDVKHYLRGDPFLFKIYADQVIRRCVHGQEAIDILKACHYGPTEDIMAYTTLPIRAVPVFTREQIYTRSRLLLVEMGRSKSAPHQRRSSYLQILEISLCQIWTPHSIISYRDTHFCNDQFAKVMLKYSVTHRLAAPYQPQTSGHMEDTSAQRSESSSSITSSSDTEIAALKAEMAEINKNLMRALQVNQQVKAVTPKCETCGGPHSFNYCPSTVGNTHKETFMKMSTASSSGLGTLPGNTITNPKEDLKGITTRSGIAYQGLTIPTTTSSIPQVVERETEATKDTVHPTNNGGTKDVQPPVVQNESPILNSEPVIAPIIEPVSSPVSAPKPNQRPLIPYPSRSHDQKLRDKANDQREKFFQIFKDLNFIISFADALILMPKFGPSIKSLLTNKDKLFQLTRTSLNEHCSMVLLKKLPKKLGDPGKVAEDVFVKVGTFHFPSDFVVIDFDADPRVLLILKRSLLKIGRALIDVFEGELTLRVGKKAITFNLDQTSRYSANYNDMMANRIDVIDMACEEYSQEVLSFSDVISSGNPTPYYDSIVSTISSTLPPFENSDFLLEEVDAFLALEDDPTSPEFDQSYELKICEAKSDKSSIDVPPKVELKDLPLHLEYAFMKGDDKLPVIIAKDLSVEEKTALITVLKSHKRAIAWKLSDINDQEKTTFTYLYETFSYRCMPFGLCNASGTFQRCMMAIFHDMIEKTMEVFMDDFVVFGKSFQTHLSHLEKMLKRCEDTNLCLNWEKSHFMVNEGIVLGNKISKNSIEVDKAKVDVIAKFPHPTTVKGIRSFLGHSGFYRRFIKDFSKIARPMTCLPEKDNPFSKECVEAFKTLQRKLNEAPILIAPDRDLTFELICDGSDFAIGAVLRQRQEKHFRPIHYASKTITEAESNYTTMEKEMLAVVYAF</sequence>
<dbReference type="InterPro" id="IPR000477">
    <property type="entry name" value="RT_dom"/>
</dbReference>
<dbReference type="GO" id="GO:0003964">
    <property type="term" value="F:RNA-directed DNA polymerase activity"/>
    <property type="evidence" value="ECO:0007669"/>
    <property type="project" value="UniProtKB-KW"/>
</dbReference>
<gene>
    <name evidence="10" type="ORF">Tci_049239</name>
</gene>
<keyword evidence="3" id="KW-0540">Nuclease</keyword>
<accession>A0A6L2MTE8</accession>
<evidence type="ECO:0000256" key="5">
    <source>
        <dbReference type="ARBA" id="ARBA00022801"/>
    </source>
</evidence>
<evidence type="ECO:0000256" key="4">
    <source>
        <dbReference type="ARBA" id="ARBA00022759"/>
    </source>
</evidence>
<evidence type="ECO:0000256" key="3">
    <source>
        <dbReference type="ARBA" id="ARBA00022722"/>
    </source>
</evidence>
<dbReference type="Gene3D" id="3.30.70.270">
    <property type="match status" value="3"/>
</dbReference>
<dbReference type="InterPro" id="IPR036397">
    <property type="entry name" value="RNaseH_sf"/>
</dbReference>
<dbReference type="InterPro" id="IPR001584">
    <property type="entry name" value="Integrase_cat-core"/>
</dbReference>
<proteinExistence type="predicted"/>
<dbReference type="SUPFAM" id="SSF56672">
    <property type="entry name" value="DNA/RNA polymerases"/>
    <property type="match status" value="2"/>
</dbReference>
<dbReference type="FunFam" id="3.30.70.270:FF:000020">
    <property type="entry name" value="Transposon Tf2-6 polyprotein-like Protein"/>
    <property type="match status" value="1"/>
</dbReference>
<keyword evidence="6 10" id="KW-0695">RNA-directed DNA polymerase</keyword>
<keyword evidence="1" id="KW-0808">Transferase</keyword>
<dbReference type="InterPro" id="IPR041577">
    <property type="entry name" value="RT_RNaseH_2"/>
</dbReference>
<name>A0A6L2MTE8_TANCI</name>
<feature type="region of interest" description="Disordered" evidence="8">
    <location>
        <begin position="1160"/>
        <end position="1186"/>
    </location>
</feature>
<evidence type="ECO:0000256" key="6">
    <source>
        <dbReference type="ARBA" id="ARBA00022918"/>
    </source>
</evidence>
<evidence type="ECO:0000256" key="8">
    <source>
        <dbReference type="SAM" id="MobiDB-lite"/>
    </source>
</evidence>
<dbReference type="Gene3D" id="3.30.420.10">
    <property type="entry name" value="Ribonuclease H-like superfamily/Ribonuclease H"/>
    <property type="match status" value="1"/>
</dbReference>
<dbReference type="PROSITE" id="PS50994">
    <property type="entry name" value="INTEGRASE"/>
    <property type="match status" value="1"/>
</dbReference>
<feature type="region of interest" description="Disordered" evidence="8">
    <location>
        <begin position="1344"/>
        <end position="1373"/>
    </location>
</feature>
<dbReference type="CDD" id="cd01647">
    <property type="entry name" value="RT_LTR"/>
    <property type="match status" value="1"/>
</dbReference>
<feature type="region of interest" description="Disordered" evidence="8">
    <location>
        <begin position="264"/>
        <end position="294"/>
    </location>
</feature>
<evidence type="ECO:0000256" key="2">
    <source>
        <dbReference type="ARBA" id="ARBA00022695"/>
    </source>
</evidence>
<keyword evidence="4" id="KW-0255">Endonuclease</keyword>
<comment type="caution">
    <text evidence="10">The sequence shown here is derived from an EMBL/GenBank/DDBJ whole genome shotgun (WGS) entry which is preliminary data.</text>
</comment>
<dbReference type="Gene3D" id="3.10.20.370">
    <property type="match status" value="2"/>
</dbReference>
<keyword evidence="5" id="KW-0378">Hydrolase</keyword>
<dbReference type="GO" id="GO:0015074">
    <property type="term" value="P:DNA integration"/>
    <property type="evidence" value="ECO:0007669"/>
    <property type="project" value="InterPro"/>
</dbReference>
<dbReference type="InterPro" id="IPR012337">
    <property type="entry name" value="RNaseH-like_sf"/>
</dbReference>
<dbReference type="Gene3D" id="3.10.10.10">
    <property type="entry name" value="HIV Type 1 Reverse Transcriptase, subunit A, domain 1"/>
    <property type="match status" value="1"/>
</dbReference>
<feature type="compositionally biased region" description="Low complexity" evidence="8">
    <location>
        <begin position="1172"/>
        <end position="1186"/>
    </location>
</feature>
<dbReference type="Pfam" id="PF17917">
    <property type="entry name" value="RT_RNaseH"/>
    <property type="match status" value="1"/>
</dbReference>
<keyword evidence="2" id="KW-0548">Nucleotidyltransferase</keyword>
<feature type="compositionally biased region" description="Basic and acidic residues" evidence="8">
    <location>
        <begin position="1364"/>
        <end position="1373"/>
    </location>
</feature>
<evidence type="ECO:0000256" key="7">
    <source>
        <dbReference type="ARBA" id="ARBA00023268"/>
    </source>
</evidence>
<dbReference type="EMBL" id="BKCJ010007438">
    <property type="protein sequence ID" value="GEU77261.1"/>
    <property type="molecule type" value="Genomic_DNA"/>
</dbReference>
<dbReference type="GO" id="GO:0016787">
    <property type="term" value="F:hydrolase activity"/>
    <property type="evidence" value="ECO:0007669"/>
    <property type="project" value="UniProtKB-KW"/>
</dbReference>
<evidence type="ECO:0000256" key="1">
    <source>
        <dbReference type="ARBA" id="ARBA00022679"/>
    </source>
</evidence>
<dbReference type="InterPro" id="IPR050951">
    <property type="entry name" value="Retrovirus_Pol_polyprotein"/>
</dbReference>
<evidence type="ECO:0000259" key="9">
    <source>
        <dbReference type="PROSITE" id="PS50994"/>
    </source>
</evidence>
<dbReference type="SUPFAM" id="SSF53098">
    <property type="entry name" value="Ribonuclease H-like"/>
    <property type="match status" value="1"/>
</dbReference>
<evidence type="ECO:0000313" key="10">
    <source>
        <dbReference type="EMBL" id="GEU77261.1"/>
    </source>
</evidence>